<protein>
    <recommendedName>
        <fullName evidence="3">DUF1830 domain-containing protein</fullName>
    </recommendedName>
</protein>
<keyword evidence="2" id="KW-1185">Reference proteome</keyword>
<dbReference type="Pfam" id="PF08865">
    <property type="entry name" value="DUF1830"/>
    <property type="match status" value="1"/>
</dbReference>
<dbReference type="STRING" id="93059.P9211_06781"/>
<dbReference type="HOGENOM" id="CLU_188502_1_0_3"/>
<evidence type="ECO:0000313" key="2">
    <source>
        <dbReference type="Proteomes" id="UP000000788"/>
    </source>
</evidence>
<dbReference type="OrthoDB" id="460810at2"/>
<reference evidence="1 2" key="1">
    <citation type="journal article" date="2007" name="PLoS Genet.">
        <title>Patterns and implications of gene gain and loss in the evolution of Prochlorococcus.</title>
        <authorList>
            <person name="Kettler G.C."/>
            <person name="Martiny A.C."/>
            <person name="Huang K."/>
            <person name="Zucker J."/>
            <person name="Coleman M.L."/>
            <person name="Rodrigue S."/>
            <person name="Chen F."/>
            <person name="Lapidus A."/>
            <person name="Ferriera S."/>
            <person name="Johnson J."/>
            <person name="Steglich C."/>
            <person name="Church G.M."/>
            <person name="Richardson P."/>
            <person name="Chisholm S.W."/>
        </authorList>
    </citation>
    <scope>NUCLEOTIDE SEQUENCE [LARGE SCALE GENOMIC DNA]</scope>
    <source>
        <strain evidence="2">MIT 9211</strain>
    </source>
</reference>
<organism evidence="1 2">
    <name type="scientific">Prochlorococcus marinus (strain MIT 9211)</name>
    <dbReference type="NCBI Taxonomy" id="93059"/>
    <lineage>
        <taxon>Bacteria</taxon>
        <taxon>Bacillati</taxon>
        <taxon>Cyanobacteriota</taxon>
        <taxon>Cyanophyceae</taxon>
        <taxon>Synechococcales</taxon>
        <taxon>Prochlorococcaceae</taxon>
        <taxon>Prochlorococcus</taxon>
    </lineage>
</organism>
<evidence type="ECO:0000313" key="1">
    <source>
        <dbReference type="EMBL" id="ABX08609.1"/>
    </source>
</evidence>
<dbReference type="KEGG" id="pmj:P9211_06781"/>
<dbReference type="Proteomes" id="UP000000788">
    <property type="component" value="Chromosome"/>
</dbReference>
<dbReference type="RefSeq" id="WP_012195231.1">
    <property type="nucleotide sequence ID" value="NC_009976.1"/>
</dbReference>
<evidence type="ECO:0008006" key="3">
    <source>
        <dbReference type="Google" id="ProtNLM"/>
    </source>
</evidence>
<dbReference type="InterPro" id="IPR014964">
    <property type="entry name" value="DUF1830"/>
</dbReference>
<accession>A9B9U7</accession>
<name>A9B9U7_PROM4</name>
<gene>
    <name evidence="1" type="ordered locus">P9211_06781</name>
</gene>
<dbReference type="AlphaFoldDB" id="A9B9U7"/>
<sequence>MIDFSYQNKNTKMVVFRCIGPNNFFLERVVFPLETLSIKAPTESRVEIWGNDFYGPIIEERIRINSSNEDIRLVA</sequence>
<proteinExistence type="predicted"/>
<dbReference type="EMBL" id="CP000878">
    <property type="protein sequence ID" value="ABX08609.1"/>
    <property type="molecule type" value="Genomic_DNA"/>
</dbReference>